<comment type="caution">
    <text evidence="2">The sequence shown here is derived from an EMBL/GenBank/DDBJ whole genome shotgun (WGS) entry which is preliminary data.</text>
</comment>
<reference evidence="2" key="2">
    <citation type="submission" date="2018-09" db="EMBL/GenBank/DDBJ databases">
        <authorList>
            <consortium name="NCBI Pathogen Detection Project"/>
        </authorList>
    </citation>
    <scope>NUCLEOTIDE SEQUENCE</scope>
    <source>
        <strain evidence="2">2702-77</strain>
    </source>
</reference>
<dbReference type="EMBL" id="DAAMHO010000010">
    <property type="protein sequence ID" value="HAC6694587.1"/>
    <property type="molecule type" value="Genomic_DNA"/>
</dbReference>
<sequence>MVSASASTRSTFGRSFRALRESLAIDSSLFVLPDGATLIRPTFMPGCMTPSGVIPRNPARDQAPGERCPHAP</sequence>
<evidence type="ECO:0000313" key="2">
    <source>
        <dbReference type="EMBL" id="HAC6694587.1"/>
    </source>
</evidence>
<evidence type="ECO:0000256" key="1">
    <source>
        <dbReference type="SAM" id="MobiDB-lite"/>
    </source>
</evidence>
<accession>A0A702BNE5</accession>
<feature type="region of interest" description="Disordered" evidence="1">
    <location>
        <begin position="52"/>
        <end position="72"/>
    </location>
</feature>
<reference evidence="2" key="1">
    <citation type="journal article" date="2018" name="Genome Biol.">
        <title>SKESA: strategic k-mer extension for scrupulous assemblies.</title>
        <authorList>
            <person name="Souvorov A."/>
            <person name="Agarwala R."/>
            <person name="Lipman D.J."/>
        </authorList>
    </citation>
    <scope>NUCLEOTIDE SEQUENCE</scope>
    <source>
        <strain evidence="2">2702-77</strain>
    </source>
</reference>
<organism evidence="2">
    <name type="scientific">Salmonella bongori serovar 44:r:-</name>
    <dbReference type="NCBI Taxonomy" id="1967585"/>
    <lineage>
        <taxon>Bacteria</taxon>
        <taxon>Pseudomonadati</taxon>
        <taxon>Pseudomonadota</taxon>
        <taxon>Gammaproteobacteria</taxon>
        <taxon>Enterobacterales</taxon>
        <taxon>Enterobacteriaceae</taxon>
        <taxon>Salmonella</taxon>
    </lineage>
</organism>
<dbReference type="AlphaFoldDB" id="A0A702BNE5"/>
<gene>
    <name evidence="2" type="ORF">G0D16_09910</name>
</gene>
<name>A0A702BNE5_SALBN</name>
<feature type="compositionally biased region" description="Basic and acidic residues" evidence="1">
    <location>
        <begin position="63"/>
        <end position="72"/>
    </location>
</feature>
<protein>
    <submittedName>
        <fullName evidence="2">Uncharacterized protein</fullName>
    </submittedName>
</protein>
<proteinExistence type="predicted"/>